<dbReference type="Pfam" id="PF12704">
    <property type="entry name" value="MacB_PCD"/>
    <property type="match status" value="2"/>
</dbReference>
<feature type="transmembrane region" description="Helical" evidence="6">
    <location>
        <begin position="281"/>
        <end position="303"/>
    </location>
</feature>
<evidence type="ECO:0000259" key="8">
    <source>
        <dbReference type="Pfam" id="PF12704"/>
    </source>
</evidence>
<dbReference type="PANTHER" id="PTHR30572">
    <property type="entry name" value="MEMBRANE COMPONENT OF TRANSPORTER-RELATED"/>
    <property type="match status" value="1"/>
</dbReference>
<dbReference type="EMBL" id="MGDE01000117">
    <property type="protein sequence ID" value="OGL45747.1"/>
    <property type="molecule type" value="Genomic_DNA"/>
</dbReference>
<feature type="domain" description="MacB-like periplasmic core" evidence="8">
    <location>
        <begin position="482"/>
        <end position="631"/>
    </location>
</feature>
<feature type="transmembrane region" description="Helical" evidence="6">
    <location>
        <begin position="21"/>
        <end position="41"/>
    </location>
</feature>
<dbReference type="Pfam" id="PF02687">
    <property type="entry name" value="FtsX"/>
    <property type="match status" value="2"/>
</dbReference>
<evidence type="ECO:0000256" key="4">
    <source>
        <dbReference type="ARBA" id="ARBA00022989"/>
    </source>
</evidence>
<keyword evidence="2" id="KW-1003">Cell membrane</keyword>
<evidence type="ECO:0000256" key="6">
    <source>
        <dbReference type="SAM" id="Phobius"/>
    </source>
</evidence>
<evidence type="ECO:0000256" key="1">
    <source>
        <dbReference type="ARBA" id="ARBA00004651"/>
    </source>
</evidence>
<dbReference type="GO" id="GO:0022857">
    <property type="term" value="F:transmembrane transporter activity"/>
    <property type="evidence" value="ECO:0007669"/>
    <property type="project" value="TreeGrafter"/>
</dbReference>
<dbReference type="GO" id="GO:0005886">
    <property type="term" value="C:plasma membrane"/>
    <property type="evidence" value="ECO:0007669"/>
    <property type="project" value="UniProtKB-SubCell"/>
</dbReference>
<evidence type="ECO:0000259" key="7">
    <source>
        <dbReference type="Pfam" id="PF02687"/>
    </source>
</evidence>
<dbReference type="AlphaFoldDB" id="A0A1F7RY15"/>
<dbReference type="InterPro" id="IPR050250">
    <property type="entry name" value="Macrolide_Exporter_MacB"/>
</dbReference>
<feature type="domain" description="MacB-like periplasmic core" evidence="8">
    <location>
        <begin position="20"/>
        <end position="203"/>
    </location>
</feature>
<feature type="transmembrane region" description="Helical" evidence="6">
    <location>
        <begin position="420"/>
        <end position="443"/>
    </location>
</feature>
<sequence length="753" mass="86408">MLKNYFKIAVRNMLRHKKYSMINILSLAIGLAGFILIMLWVQDELSYDRFHKNADNIYIVLRSDDDKTSAITSKLLAPALKSEIPEIIDATGFALLPESLKPFLQYQENGFEESFALTDSHFFDFFSFPFLEGNPQSAFSDPNSIVLTRRMCQKYFGNQDALGESLTLTFLGQKRAMKVTGILENIPHNSHIQRDFFIPMEFIISFGAQWDKWYNYSVQSYILTNGKINKSEIERKILDCEKRNTEGMNLGTTAYSLHPLRKIHLHSSNLAYFVSTGDIKYVYIFSIFAGIILLIACMNYINLTNALSLKRTREIGIKKVVGAQWKDLLFQYYGETLVLTLAASGIALLIIELFLPVVNQLFGKALSVDYSNPKLLMTLIATILMTSIISGLYPALFITRFRPAQILKGKFKNHSDGLNLQKGLVIFQFALSTAIIICTVIVLSQMNFIRNTDLGYNKENVVCIKIKGDIFNAYQAFKNKLLSNSDILCISRSEPLDMKSIGSTEYVSWQGKSKRFTSWLLHVDSDFAEAYKIKMNEGRFYSNQIPSDETSAYVINEAAQREMGLQSPVGTELNIWGRQGKIIGITQDFHFGSLHHIIEPLILRIPDQVQNNIYYREISIRIKPKTTQESIAFLQKTWKSFFPSEPFDFYFFDESLNANYFAEQRMGTLFKYFSMLAIFIACFGLYGLTAFMIERKVKDIGIHKILGAEIFQIVFLLSKKYMVWIFVSNAIAWPVGWYAMHKWLQNFAYRIDL</sequence>
<feature type="non-terminal residue" evidence="9">
    <location>
        <position position="753"/>
    </location>
</feature>
<name>A0A1F7RY15_9BACT</name>
<comment type="caution">
    <text evidence="9">The sequence shown here is derived from an EMBL/GenBank/DDBJ whole genome shotgun (WGS) entry which is preliminary data.</text>
</comment>
<accession>A0A1F7RY15</accession>
<feature type="transmembrane region" description="Helical" evidence="6">
    <location>
        <begin position="375"/>
        <end position="399"/>
    </location>
</feature>
<evidence type="ECO:0000256" key="2">
    <source>
        <dbReference type="ARBA" id="ARBA00022475"/>
    </source>
</evidence>
<evidence type="ECO:0000256" key="5">
    <source>
        <dbReference type="ARBA" id="ARBA00023136"/>
    </source>
</evidence>
<feature type="transmembrane region" description="Helical" evidence="6">
    <location>
        <begin position="721"/>
        <end position="740"/>
    </location>
</feature>
<evidence type="ECO:0000313" key="10">
    <source>
        <dbReference type="Proteomes" id="UP000178797"/>
    </source>
</evidence>
<protein>
    <recommendedName>
        <fullName evidence="11">ABC3 transporter permease protein domain-containing protein</fullName>
    </recommendedName>
</protein>
<keyword evidence="5 6" id="KW-0472">Membrane</keyword>
<keyword evidence="4 6" id="KW-1133">Transmembrane helix</keyword>
<dbReference type="InterPro" id="IPR025857">
    <property type="entry name" value="MacB_PCD"/>
</dbReference>
<feature type="transmembrane region" description="Helical" evidence="6">
    <location>
        <begin position="672"/>
        <end position="693"/>
    </location>
</feature>
<feature type="transmembrane region" description="Helical" evidence="6">
    <location>
        <begin position="336"/>
        <end position="355"/>
    </location>
</feature>
<keyword evidence="3 6" id="KW-0812">Transmembrane</keyword>
<proteinExistence type="predicted"/>
<feature type="domain" description="ABC3 transporter permease C-terminal" evidence="7">
    <location>
        <begin position="673"/>
        <end position="743"/>
    </location>
</feature>
<gene>
    <name evidence="9" type="ORF">A2W05_10020</name>
</gene>
<reference evidence="9 10" key="1">
    <citation type="journal article" date="2016" name="Nat. Commun.">
        <title>Thousands of microbial genomes shed light on interconnected biogeochemical processes in an aquifer system.</title>
        <authorList>
            <person name="Anantharaman K."/>
            <person name="Brown C.T."/>
            <person name="Hug L.A."/>
            <person name="Sharon I."/>
            <person name="Castelle C.J."/>
            <person name="Probst A.J."/>
            <person name="Thomas B.C."/>
            <person name="Singh A."/>
            <person name="Wilkins M.J."/>
            <person name="Karaoz U."/>
            <person name="Brodie E.L."/>
            <person name="Williams K.H."/>
            <person name="Hubbard S.S."/>
            <person name="Banfield J.F."/>
        </authorList>
    </citation>
    <scope>NUCLEOTIDE SEQUENCE [LARGE SCALE GENOMIC DNA]</scope>
</reference>
<dbReference type="PANTHER" id="PTHR30572:SF18">
    <property type="entry name" value="ABC-TYPE MACROLIDE FAMILY EXPORT SYSTEM PERMEASE COMPONENT 2"/>
    <property type="match status" value="1"/>
</dbReference>
<evidence type="ECO:0000256" key="3">
    <source>
        <dbReference type="ARBA" id="ARBA00022692"/>
    </source>
</evidence>
<comment type="subcellular location">
    <subcellularLocation>
        <location evidence="1">Cell membrane</location>
        <topology evidence="1">Multi-pass membrane protein</topology>
    </subcellularLocation>
</comment>
<dbReference type="InterPro" id="IPR003838">
    <property type="entry name" value="ABC3_permease_C"/>
</dbReference>
<feature type="domain" description="ABC3 transporter permease C-terminal" evidence="7">
    <location>
        <begin position="287"/>
        <end position="401"/>
    </location>
</feature>
<dbReference type="Proteomes" id="UP000178797">
    <property type="component" value="Unassembled WGS sequence"/>
</dbReference>
<evidence type="ECO:0000313" key="9">
    <source>
        <dbReference type="EMBL" id="OGL45747.1"/>
    </source>
</evidence>
<organism evidence="9 10">
    <name type="scientific">Candidatus Schekmanbacteria bacterium RBG_16_38_10</name>
    <dbReference type="NCBI Taxonomy" id="1817879"/>
    <lineage>
        <taxon>Bacteria</taxon>
        <taxon>Candidatus Schekmaniibacteriota</taxon>
    </lineage>
</organism>
<evidence type="ECO:0008006" key="11">
    <source>
        <dbReference type="Google" id="ProtNLM"/>
    </source>
</evidence>